<comment type="caution">
    <text evidence="3">The sequence shown here is derived from an EMBL/GenBank/DDBJ whole genome shotgun (WGS) entry which is preliminary data.</text>
</comment>
<dbReference type="InterPro" id="IPR026866">
    <property type="entry name" value="CR006_AAA"/>
</dbReference>
<evidence type="ECO:0000313" key="3">
    <source>
        <dbReference type="EMBL" id="PTX06429.1"/>
    </source>
</evidence>
<dbReference type="Gene3D" id="3.40.50.300">
    <property type="entry name" value="P-loop containing nucleotide triphosphate hydrolases"/>
    <property type="match status" value="2"/>
</dbReference>
<feature type="coiled-coil region" evidence="1">
    <location>
        <begin position="293"/>
        <end position="320"/>
    </location>
</feature>
<sequence length="744" mass="87439">MINSITIRNVATYDNEGIQIYNLKKVNFIYGANGTGKTTISNYLASDIKIKEGDRYKECSIEWRNNTPIKTLVYNRKFRELNFGQEKLKGIFTLGQATTEQIAEINTLKEKLNSIREQGVIRRGQLEQTEQEKQNLENEFDEDCWNNLKKEYEDDFSEAFSGWIKSRNKFRNKLEDEFKSNNSDILTYEQLKEKANILFRKHPQMIELINTISFDTILEIENNPIWKKKIVGKADIDIAGLINHLNISDWVYEGKNYLQEESDICPFCQERTITEDFREKLNSFFNENYISDIACLKELKQKYEMSVQNLIDQLNIIEANQKNINSSKLNLDIFSTYIRTLISQYNSNKELLNSKLKEPSRSIDLVFLREQLELILNLIVSANKEIENYNRTVENFQTEKNKLITSVWKYLVEEYKSKIESFHSKRNVLEKEIIGLNSSLEKNRNDYREIDKKIKELNQDITSIQPTIDEINRLLNSFGFLNFKIVPSTENGFYEIQREDGSDAQKTLSEGEITFITFLYYYQKVKGGDSPDVVNEDKILVIDDPISSLDSNVLFIVSTLIKDLIKEMKDNEYKGNIKQIILLTHNVYFHKEVSYMDRGAESDKLNYWILRKNGNISSIEPYDKKNPINSSYQLLWKELQSKSVTSTITIQNIMRRILENYFKVLGSYKDEEKIIEEFPNFEEQQICRSLYYWINDGSHCFSDALEIDTQDTTTEIYQEVFRKIFEYSGHIAHYNMMMGISKNN</sequence>
<dbReference type="RefSeq" id="WP_107782272.1">
    <property type="nucleotide sequence ID" value="NZ_QBKG01000007.1"/>
</dbReference>
<protein>
    <submittedName>
        <fullName evidence="3">Wobble nucleotide-excising tRNase</fullName>
    </submittedName>
</protein>
<dbReference type="InterPro" id="IPR027417">
    <property type="entry name" value="P-loop_NTPase"/>
</dbReference>
<dbReference type="SUPFAM" id="SSF52540">
    <property type="entry name" value="P-loop containing nucleoside triphosphate hydrolases"/>
    <property type="match status" value="2"/>
</dbReference>
<organism evidence="3 4">
    <name type="scientific">Capnocytophaga leadbetteri</name>
    <dbReference type="NCBI Taxonomy" id="327575"/>
    <lineage>
        <taxon>Bacteria</taxon>
        <taxon>Pseudomonadati</taxon>
        <taxon>Bacteroidota</taxon>
        <taxon>Flavobacteriia</taxon>
        <taxon>Flavobacteriales</taxon>
        <taxon>Flavobacteriaceae</taxon>
        <taxon>Capnocytophaga</taxon>
    </lineage>
</organism>
<dbReference type="Pfam" id="PF13166">
    <property type="entry name" value="AAA_13"/>
    <property type="match status" value="1"/>
</dbReference>
<evidence type="ECO:0000313" key="4">
    <source>
        <dbReference type="Proteomes" id="UP000243985"/>
    </source>
</evidence>
<dbReference type="EMBL" id="QBKG01000007">
    <property type="protein sequence ID" value="PTX06429.1"/>
    <property type="molecule type" value="Genomic_DNA"/>
</dbReference>
<reference evidence="3 4" key="1">
    <citation type="submission" date="2018-04" db="EMBL/GenBank/DDBJ databases">
        <title>Genomic Encyclopedia of Archaeal and Bacterial Type Strains, Phase II (KMG-II): from individual species to whole genera.</title>
        <authorList>
            <person name="Goeker M."/>
        </authorList>
    </citation>
    <scope>NUCLEOTIDE SEQUENCE [LARGE SCALE GENOMIC DNA]</scope>
    <source>
        <strain evidence="3 4">DSM 22902</strain>
    </source>
</reference>
<dbReference type="PANTHER" id="PTHR32114:SF2">
    <property type="entry name" value="ABC TRANSPORTER ABCH.3"/>
    <property type="match status" value="1"/>
</dbReference>
<dbReference type="PANTHER" id="PTHR32114">
    <property type="entry name" value="ABC TRANSPORTER ABCH.3"/>
    <property type="match status" value="1"/>
</dbReference>
<name>A0A2T5XU36_9FLAO</name>
<evidence type="ECO:0000256" key="1">
    <source>
        <dbReference type="SAM" id="Coils"/>
    </source>
</evidence>
<feature type="coiled-coil region" evidence="1">
    <location>
        <begin position="98"/>
        <end position="146"/>
    </location>
</feature>
<evidence type="ECO:0000259" key="2">
    <source>
        <dbReference type="Pfam" id="PF13166"/>
    </source>
</evidence>
<dbReference type="GeneID" id="84580877"/>
<dbReference type="Proteomes" id="UP000243985">
    <property type="component" value="Unassembled WGS sequence"/>
</dbReference>
<accession>A0A2T5XU36</accession>
<feature type="domain" description="Protein CR006 P-loop" evidence="2">
    <location>
        <begin position="9"/>
        <end position="726"/>
    </location>
</feature>
<gene>
    <name evidence="3" type="ORF">C8P65_10787</name>
</gene>
<dbReference type="AlphaFoldDB" id="A0A2T5XU36"/>
<feature type="coiled-coil region" evidence="1">
    <location>
        <begin position="372"/>
        <end position="460"/>
    </location>
</feature>
<proteinExistence type="predicted"/>
<keyword evidence="1" id="KW-0175">Coiled coil</keyword>